<evidence type="ECO:0000256" key="3">
    <source>
        <dbReference type="ARBA" id="ARBA00023155"/>
    </source>
</evidence>
<feature type="compositionally biased region" description="Basic and acidic residues" evidence="7">
    <location>
        <begin position="1"/>
        <end position="11"/>
    </location>
</feature>
<keyword evidence="4 5" id="KW-0539">Nucleus</keyword>
<dbReference type="PROSITE" id="PS50071">
    <property type="entry name" value="HOMEOBOX_2"/>
    <property type="match status" value="1"/>
</dbReference>
<protein>
    <recommendedName>
        <fullName evidence="8">Homeobox domain-containing protein</fullName>
    </recommendedName>
</protein>
<feature type="compositionally biased region" description="Polar residues" evidence="7">
    <location>
        <begin position="12"/>
        <end position="25"/>
    </location>
</feature>
<evidence type="ECO:0000256" key="6">
    <source>
        <dbReference type="RuleBase" id="RU000682"/>
    </source>
</evidence>
<evidence type="ECO:0000256" key="7">
    <source>
        <dbReference type="SAM" id="MobiDB-lite"/>
    </source>
</evidence>
<feature type="compositionally biased region" description="Low complexity" evidence="7">
    <location>
        <begin position="26"/>
        <end position="40"/>
    </location>
</feature>
<dbReference type="EMBL" id="JAYKXP010000101">
    <property type="protein sequence ID" value="KAK7026736.1"/>
    <property type="molecule type" value="Genomic_DNA"/>
</dbReference>
<dbReference type="PANTHER" id="PTHR24324:SF5">
    <property type="entry name" value="HEMATOPOIETICALLY-EXPRESSED HOMEOBOX PROTEIN HHEX"/>
    <property type="match status" value="1"/>
</dbReference>
<keyword evidence="10" id="KW-1185">Reference proteome</keyword>
<dbReference type="PANTHER" id="PTHR24324">
    <property type="entry name" value="HOMEOBOX PROTEIN HHEX"/>
    <property type="match status" value="1"/>
</dbReference>
<keyword evidence="2 5" id="KW-0238">DNA-binding</keyword>
<dbReference type="Pfam" id="PF00046">
    <property type="entry name" value="Homeodomain"/>
    <property type="match status" value="1"/>
</dbReference>
<evidence type="ECO:0000256" key="1">
    <source>
        <dbReference type="ARBA" id="ARBA00004123"/>
    </source>
</evidence>
<comment type="subcellular location">
    <subcellularLocation>
        <location evidence="1 5 6">Nucleus</location>
    </subcellularLocation>
</comment>
<evidence type="ECO:0000313" key="9">
    <source>
        <dbReference type="EMBL" id="KAK7026736.1"/>
    </source>
</evidence>
<gene>
    <name evidence="9" type="ORF">VNI00_015509</name>
</gene>
<dbReference type="AlphaFoldDB" id="A0AAW0BIS6"/>
<dbReference type="GO" id="GO:0000978">
    <property type="term" value="F:RNA polymerase II cis-regulatory region sequence-specific DNA binding"/>
    <property type="evidence" value="ECO:0007669"/>
    <property type="project" value="TreeGrafter"/>
</dbReference>
<dbReference type="Gene3D" id="1.10.10.60">
    <property type="entry name" value="Homeodomain-like"/>
    <property type="match status" value="1"/>
</dbReference>
<sequence length="428" mass="47542">MSTKGLRRDISTSRVQVASPLSSHVSAPYSPASSTSSQSTLDDGTCDRPLEVARRKKYKVTPEQLTHLESCFATEHKPSTSRRKEISEMLGMTERQTQVWFQNRRTKMKVLTKKATVLRHAPKCPQSSEDSIDFFELALNHEGEDVEVVPCTNLAIGNWHYIATTSGRPTLAGCLCIGKQRLTWFITSAEKCFKIVLTFSSILEAHFASSSGDSGTATITLSEPPAFYQDDGVSACTERRSWRRCKDWIDYSQSTSILQHTVRGPAIEIARLVRTLSANRHYTPPAPRFGADIPLPQVHGLSFSSLPSQKLYPDYFHLLPNNSNALPHILEQRPFITSSSLPPTYTNEAGGSETVAHLHPQPPLITDGDFDSCQAVSTPEPIISPYSLDLHVQYFSWDEHGSFDEYYQGEYPSGLPHVGGTLTGEHLT</sequence>
<dbReference type="InterPro" id="IPR057939">
    <property type="entry name" value="TRF2_HOY1_PH"/>
</dbReference>
<dbReference type="SMART" id="SM00389">
    <property type="entry name" value="HOX"/>
    <property type="match status" value="1"/>
</dbReference>
<evidence type="ECO:0000256" key="2">
    <source>
        <dbReference type="ARBA" id="ARBA00023125"/>
    </source>
</evidence>
<dbReference type="Pfam" id="PF24818">
    <property type="entry name" value="PH_TRF2_HOY1"/>
    <property type="match status" value="1"/>
</dbReference>
<feature type="domain" description="Homeobox" evidence="8">
    <location>
        <begin position="51"/>
        <end position="111"/>
    </location>
</feature>
<name>A0AAW0BIS6_9AGAR</name>
<evidence type="ECO:0000259" key="8">
    <source>
        <dbReference type="PROSITE" id="PS50071"/>
    </source>
</evidence>
<feature type="region of interest" description="Disordered" evidence="7">
    <location>
        <begin position="1"/>
        <end position="46"/>
    </location>
</feature>
<dbReference type="CDD" id="cd00086">
    <property type="entry name" value="homeodomain"/>
    <property type="match status" value="1"/>
</dbReference>
<accession>A0AAW0BIS6</accession>
<dbReference type="InterPro" id="IPR051000">
    <property type="entry name" value="Homeobox_DNA-bind_prot"/>
</dbReference>
<dbReference type="InterPro" id="IPR001356">
    <property type="entry name" value="HD"/>
</dbReference>
<comment type="caution">
    <text evidence="9">The sequence shown here is derived from an EMBL/GenBank/DDBJ whole genome shotgun (WGS) entry which is preliminary data.</text>
</comment>
<dbReference type="SUPFAM" id="SSF46689">
    <property type="entry name" value="Homeodomain-like"/>
    <property type="match status" value="1"/>
</dbReference>
<dbReference type="GO" id="GO:0030154">
    <property type="term" value="P:cell differentiation"/>
    <property type="evidence" value="ECO:0007669"/>
    <property type="project" value="TreeGrafter"/>
</dbReference>
<evidence type="ECO:0000313" key="10">
    <source>
        <dbReference type="Proteomes" id="UP001383192"/>
    </source>
</evidence>
<reference evidence="9 10" key="1">
    <citation type="submission" date="2024-01" db="EMBL/GenBank/DDBJ databases">
        <title>A draft genome for a cacao thread blight-causing isolate of Paramarasmius palmivorus.</title>
        <authorList>
            <person name="Baruah I.K."/>
            <person name="Bukari Y."/>
            <person name="Amoako-Attah I."/>
            <person name="Meinhardt L.W."/>
            <person name="Bailey B.A."/>
            <person name="Cohen S.P."/>
        </authorList>
    </citation>
    <scope>NUCLEOTIDE SEQUENCE [LARGE SCALE GENOMIC DNA]</scope>
    <source>
        <strain evidence="9 10">GH-12</strain>
    </source>
</reference>
<dbReference type="Proteomes" id="UP001383192">
    <property type="component" value="Unassembled WGS sequence"/>
</dbReference>
<feature type="DNA-binding region" description="Homeobox" evidence="5">
    <location>
        <begin position="53"/>
        <end position="112"/>
    </location>
</feature>
<dbReference type="InterPro" id="IPR009057">
    <property type="entry name" value="Homeodomain-like_sf"/>
</dbReference>
<proteinExistence type="predicted"/>
<keyword evidence="3 5" id="KW-0371">Homeobox</keyword>
<organism evidence="9 10">
    <name type="scientific">Paramarasmius palmivorus</name>
    <dbReference type="NCBI Taxonomy" id="297713"/>
    <lineage>
        <taxon>Eukaryota</taxon>
        <taxon>Fungi</taxon>
        <taxon>Dikarya</taxon>
        <taxon>Basidiomycota</taxon>
        <taxon>Agaricomycotina</taxon>
        <taxon>Agaricomycetes</taxon>
        <taxon>Agaricomycetidae</taxon>
        <taxon>Agaricales</taxon>
        <taxon>Marasmiineae</taxon>
        <taxon>Marasmiaceae</taxon>
        <taxon>Paramarasmius</taxon>
    </lineage>
</organism>
<dbReference type="GO" id="GO:0006357">
    <property type="term" value="P:regulation of transcription by RNA polymerase II"/>
    <property type="evidence" value="ECO:0007669"/>
    <property type="project" value="TreeGrafter"/>
</dbReference>
<evidence type="ECO:0000256" key="5">
    <source>
        <dbReference type="PROSITE-ProRule" id="PRU00108"/>
    </source>
</evidence>
<evidence type="ECO:0000256" key="4">
    <source>
        <dbReference type="ARBA" id="ARBA00023242"/>
    </source>
</evidence>
<dbReference type="GO" id="GO:0005634">
    <property type="term" value="C:nucleus"/>
    <property type="evidence" value="ECO:0007669"/>
    <property type="project" value="UniProtKB-SubCell"/>
</dbReference>